<feature type="compositionally biased region" description="Basic residues" evidence="1">
    <location>
        <begin position="116"/>
        <end position="126"/>
    </location>
</feature>
<feature type="compositionally biased region" description="Low complexity" evidence="1">
    <location>
        <begin position="127"/>
        <end position="141"/>
    </location>
</feature>
<evidence type="ECO:0000313" key="2">
    <source>
        <dbReference type="EMBL" id="KAK7512165.1"/>
    </source>
</evidence>
<evidence type="ECO:0000256" key="1">
    <source>
        <dbReference type="SAM" id="MobiDB-lite"/>
    </source>
</evidence>
<feature type="non-terminal residue" evidence="2">
    <location>
        <position position="150"/>
    </location>
</feature>
<dbReference type="Proteomes" id="UP001363622">
    <property type="component" value="Unassembled WGS sequence"/>
</dbReference>
<name>A0ABR1KG28_9PEZI</name>
<gene>
    <name evidence="2" type="ORF">IWZ03DRAFT_385679</name>
</gene>
<feature type="region of interest" description="Disordered" evidence="1">
    <location>
        <begin position="107"/>
        <end position="150"/>
    </location>
</feature>
<organism evidence="2 3">
    <name type="scientific">Phyllosticta citriasiana</name>
    <dbReference type="NCBI Taxonomy" id="595635"/>
    <lineage>
        <taxon>Eukaryota</taxon>
        <taxon>Fungi</taxon>
        <taxon>Dikarya</taxon>
        <taxon>Ascomycota</taxon>
        <taxon>Pezizomycotina</taxon>
        <taxon>Dothideomycetes</taxon>
        <taxon>Dothideomycetes incertae sedis</taxon>
        <taxon>Botryosphaeriales</taxon>
        <taxon>Phyllostictaceae</taxon>
        <taxon>Phyllosticta</taxon>
    </lineage>
</organism>
<keyword evidence="3" id="KW-1185">Reference proteome</keyword>
<accession>A0ABR1KG28</accession>
<comment type="caution">
    <text evidence="2">The sequence shown here is derived from an EMBL/GenBank/DDBJ whole genome shotgun (WGS) entry which is preliminary data.</text>
</comment>
<protein>
    <submittedName>
        <fullName evidence="2">Uncharacterized protein</fullName>
    </submittedName>
</protein>
<proteinExistence type="predicted"/>
<dbReference type="EMBL" id="JBBPHU010000011">
    <property type="protein sequence ID" value="KAK7512165.1"/>
    <property type="molecule type" value="Genomic_DNA"/>
</dbReference>
<sequence>MFCSGPRTPLIQALPSVSFRFAVPDQLATAAWMGELVSRSTLSGLVPSRPALGVFFLSTHVWLAGLLARRCYLAILSLCSSPKAEPEPVGAWVFVCPSIHLIINPSVRLSPLSPNPKKKKKKKKRVGSVSTDVSISSSPSPSRQPSPTLP</sequence>
<reference evidence="2 3" key="1">
    <citation type="submission" date="2024-04" db="EMBL/GenBank/DDBJ databases">
        <title>Phyllosticta paracitricarpa is synonymous to the EU quarantine fungus P. citricarpa based on phylogenomic analyses.</title>
        <authorList>
            <consortium name="Lawrence Berkeley National Laboratory"/>
            <person name="Van Ingen-Buijs V.A."/>
            <person name="Van Westerhoven A.C."/>
            <person name="Haridas S."/>
            <person name="Skiadas P."/>
            <person name="Martin F."/>
            <person name="Groenewald J.Z."/>
            <person name="Crous P.W."/>
            <person name="Seidl M.F."/>
        </authorList>
    </citation>
    <scope>NUCLEOTIDE SEQUENCE [LARGE SCALE GENOMIC DNA]</scope>
    <source>
        <strain evidence="2 3">CBS 123371</strain>
    </source>
</reference>
<evidence type="ECO:0000313" key="3">
    <source>
        <dbReference type="Proteomes" id="UP001363622"/>
    </source>
</evidence>